<keyword evidence="4 6" id="KW-0805">Transcription regulation</keyword>
<dbReference type="EMBL" id="CP107716">
    <property type="protein sequence ID" value="UYQ70749.1"/>
    <property type="molecule type" value="Genomic_DNA"/>
</dbReference>
<comment type="similarity">
    <text evidence="1 6">Belongs to the NusB family.</text>
</comment>
<reference evidence="8" key="1">
    <citation type="submission" date="2022-10" db="EMBL/GenBank/DDBJ databases">
        <title>YIM 151497 complete genome.</title>
        <authorList>
            <person name="Chen X."/>
        </authorList>
    </citation>
    <scope>NUCLEOTIDE SEQUENCE</scope>
    <source>
        <strain evidence="8">YIM 151497</strain>
    </source>
</reference>
<dbReference type="HAMAP" id="MF_00073">
    <property type="entry name" value="NusB"/>
    <property type="match status" value="1"/>
</dbReference>
<evidence type="ECO:0000256" key="3">
    <source>
        <dbReference type="ARBA" id="ARBA00022884"/>
    </source>
</evidence>
<accession>A0ABY6IMS2</accession>
<dbReference type="Gene3D" id="1.10.940.10">
    <property type="entry name" value="NusB-like"/>
    <property type="match status" value="1"/>
</dbReference>
<evidence type="ECO:0000256" key="2">
    <source>
        <dbReference type="ARBA" id="ARBA00022814"/>
    </source>
</evidence>
<evidence type="ECO:0000256" key="5">
    <source>
        <dbReference type="ARBA" id="ARBA00023163"/>
    </source>
</evidence>
<keyword evidence="5 6" id="KW-0804">Transcription</keyword>
<keyword evidence="2 6" id="KW-0889">Transcription antitermination</keyword>
<evidence type="ECO:0000256" key="4">
    <source>
        <dbReference type="ARBA" id="ARBA00023015"/>
    </source>
</evidence>
<evidence type="ECO:0000313" key="8">
    <source>
        <dbReference type="EMBL" id="UYQ70749.1"/>
    </source>
</evidence>
<evidence type="ECO:0000313" key="9">
    <source>
        <dbReference type="Proteomes" id="UP001163882"/>
    </source>
</evidence>
<comment type="function">
    <text evidence="6">Involved in transcription antitermination. Required for transcription of ribosomal RNA (rRNA) genes. Binds specifically to the boxA antiterminator sequence of the ribosomal RNA (rrn) operons.</text>
</comment>
<dbReference type="InterPro" id="IPR035926">
    <property type="entry name" value="NusB-like_sf"/>
</dbReference>
<dbReference type="PANTHER" id="PTHR11078">
    <property type="entry name" value="N UTILIZATION SUBSTANCE PROTEIN B-RELATED"/>
    <property type="match status" value="1"/>
</dbReference>
<organism evidence="8 9">
    <name type="scientific">Pelagibacterium flavum</name>
    <dbReference type="NCBI Taxonomy" id="2984530"/>
    <lineage>
        <taxon>Bacteria</taxon>
        <taxon>Pseudomonadati</taxon>
        <taxon>Pseudomonadota</taxon>
        <taxon>Alphaproteobacteria</taxon>
        <taxon>Hyphomicrobiales</taxon>
        <taxon>Devosiaceae</taxon>
        <taxon>Pelagibacterium</taxon>
    </lineage>
</organism>
<evidence type="ECO:0000256" key="6">
    <source>
        <dbReference type="HAMAP-Rule" id="MF_00073"/>
    </source>
</evidence>
<protein>
    <recommendedName>
        <fullName evidence="6">Transcription antitermination protein NusB</fullName>
    </recommendedName>
    <alternativeName>
        <fullName evidence="6">Antitermination factor NusB</fullName>
    </alternativeName>
</protein>
<feature type="domain" description="NusB/RsmB/TIM44" evidence="7">
    <location>
        <begin position="16"/>
        <end position="150"/>
    </location>
</feature>
<name>A0ABY6IMS2_9HYPH</name>
<keyword evidence="3 6" id="KW-0694">RNA-binding</keyword>
<gene>
    <name evidence="6 8" type="primary">nusB</name>
    <name evidence="8" type="ORF">OF122_11795</name>
</gene>
<proteinExistence type="inferred from homology"/>
<evidence type="ECO:0000259" key="7">
    <source>
        <dbReference type="Pfam" id="PF01029"/>
    </source>
</evidence>
<dbReference type="InterPro" id="IPR011605">
    <property type="entry name" value="NusB_fam"/>
</dbReference>
<dbReference type="RefSeq" id="WP_264224436.1">
    <property type="nucleotide sequence ID" value="NZ_CP107716.1"/>
</dbReference>
<keyword evidence="9" id="KW-1185">Reference proteome</keyword>
<dbReference type="SUPFAM" id="SSF48013">
    <property type="entry name" value="NusB-like"/>
    <property type="match status" value="1"/>
</dbReference>
<dbReference type="PANTHER" id="PTHR11078:SF3">
    <property type="entry name" value="ANTITERMINATION NUSB DOMAIN-CONTAINING PROTEIN"/>
    <property type="match status" value="1"/>
</dbReference>
<dbReference type="InterPro" id="IPR006027">
    <property type="entry name" value="NusB_RsmB_TIM44"/>
</dbReference>
<evidence type="ECO:0000256" key="1">
    <source>
        <dbReference type="ARBA" id="ARBA00005952"/>
    </source>
</evidence>
<dbReference type="NCBIfam" id="TIGR01951">
    <property type="entry name" value="nusB"/>
    <property type="match status" value="1"/>
</dbReference>
<sequence>MADPTNDPKPANQRGSARLAAVQALYQMDVGEQTLEETLSQFESFRLGREVEGEQYLPADADYFRHIVRGVVTNQIKLDPVINSALQGGWPMTRIDATLRALLRAGVFELTMRKDIPFKVVIREYVDVANAFYEDEVPGMVNGVLDAVARKYSEGYAGGEQSNP</sequence>
<dbReference type="Proteomes" id="UP001163882">
    <property type="component" value="Chromosome"/>
</dbReference>
<dbReference type="Pfam" id="PF01029">
    <property type="entry name" value="NusB"/>
    <property type="match status" value="1"/>
</dbReference>